<keyword evidence="3" id="KW-1185">Reference proteome</keyword>
<dbReference type="InterPro" id="IPR002575">
    <property type="entry name" value="Aminoglycoside_PTrfase"/>
</dbReference>
<dbReference type="SUPFAM" id="SSF56112">
    <property type="entry name" value="Protein kinase-like (PK-like)"/>
    <property type="match status" value="1"/>
</dbReference>
<dbReference type="EMBL" id="JAMQJY010000001">
    <property type="protein sequence ID" value="MCM2674156.1"/>
    <property type="molecule type" value="Genomic_DNA"/>
</dbReference>
<dbReference type="Gene3D" id="3.90.1200.10">
    <property type="match status" value="1"/>
</dbReference>
<dbReference type="InterPro" id="IPR051678">
    <property type="entry name" value="AGP_Transferase"/>
</dbReference>
<dbReference type="Pfam" id="PF01636">
    <property type="entry name" value="APH"/>
    <property type="match status" value="1"/>
</dbReference>
<sequence>MDLGSPIASGNTASIYLSEGNVIKLFNDGMDRSYVLYEANKQKSVHNSGLFVPEVLEVKQIEGKQAILMEYIEGSTLGDLCHHNMEKVERYLRISVDVQQKVHMISTVYSLEKMTTKLTRQIESVNKLSSLQKRDLIEKMNSFSFEQKLCHGDFHLFNLILSNEEVAIIDWVDASLGDIRADVYRTYLLYTQHSDDIAETYLRLYCESSGLSKEEIFQWAPIIAGARLSENVATEDSDRLLEIVNQYS</sequence>
<dbReference type="InterPro" id="IPR011009">
    <property type="entry name" value="Kinase-like_dom_sf"/>
</dbReference>
<accession>A0ABT0XE31</accession>
<evidence type="ECO:0000313" key="3">
    <source>
        <dbReference type="Proteomes" id="UP001203665"/>
    </source>
</evidence>
<organism evidence="2 3">
    <name type="scientific">Alkalicoccobacillus plakortidis</name>
    <dbReference type="NCBI Taxonomy" id="444060"/>
    <lineage>
        <taxon>Bacteria</taxon>
        <taxon>Bacillati</taxon>
        <taxon>Bacillota</taxon>
        <taxon>Bacilli</taxon>
        <taxon>Bacillales</taxon>
        <taxon>Bacillaceae</taxon>
        <taxon>Alkalicoccobacillus</taxon>
    </lineage>
</organism>
<protein>
    <submittedName>
        <fullName evidence="2">Aminoglycoside phosphotransferase family protein</fullName>
    </submittedName>
</protein>
<feature type="domain" description="Aminoglycoside phosphotransferase" evidence="1">
    <location>
        <begin position="6"/>
        <end position="210"/>
    </location>
</feature>
<name>A0ABT0XE31_9BACI</name>
<comment type="caution">
    <text evidence="2">The sequence shown here is derived from an EMBL/GenBank/DDBJ whole genome shotgun (WGS) entry which is preliminary data.</text>
</comment>
<evidence type="ECO:0000259" key="1">
    <source>
        <dbReference type="Pfam" id="PF01636"/>
    </source>
</evidence>
<dbReference type="RefSeq" id="WP_251603224.1">
    <property type="nucleotide sequence ID" value="NZ_JAMQJY010000001.1"/>
</dbReference>
<dbReference type="Proteomes" id="UP001203665">
    <property type="component" value="Unassembled WGS sequence"/>
</dbReference>
<evidence type="ECO:0000313" key="2">
    <source>
        <dbReference type="EMBL" id="MCM2674156.1"/>
    </source>
</evidence>
<proteinExistence type="predicted"/>
<reference evidence="2" key="1">
    <citation type="submission" date="2022-06" db="EMBL/GenBank/DDBJ databases">
        <title>Alkalicoccobacillus porphyridii sp. nov., isolated from a marine red alga, Porphyridium purpureum and reclassification of Shouchella plakortidis and Shouchella gibsonii as Alkalicoccobacillus plakortidis comb. nov. and Alkalicoccobacillus gibsonii comb. nov.</title>
        <authorList>
            <person name="Kim K.H."/>
            <person name="Lee J.K."/>
            <person name="Han D.M."/>
            <person name="Baek J.H."/>
            <person name="Jeon C.O."/>
        </authorList>
    </citation>
    <scope>NUCLEOTIDE SEQUENCE</scope>
    <source>
        <strain evidence="2">DSM 19153</strain>
    </source>
</reference>
<gene>
    <name evidence="2" type="ORF">NDM98_00560</name>
</gene>
<dbReference type="PANTHER" id="PTHR21310">
    <property type="entry name" value="AMINOGLYCOSIDE PHOSPHOTRANSFERASE-RELATED-RELATED"/>
    <property type="match status" value="1"/>
</dbReference>